<dbReference type="InterPro" id="IPR000531">
    <property type="entry name" value="Beta-barrel_TonB"/>
</dbReference>
<dbReference type="Pfam" id="PF07715">
    <property type="entry name" value="Plug"/>
    <property type="match status" value="1"/>
</dbReference>
<keyword evidence="6" id="KW-0798">TonB box</keyword>
<gene>
    <name evidence="10" type="ORF">KOF26_10195</name>
</gene>
<keyword evidence="1" id="KW-0410">Iron transport</keyword>
<evidence type="ECO:0000259" key="9">
    <source>
        <dbReference type="Pfam" id="PF07715"/>
    </source>
</evidence>
<comment type="subcellular location">
    <subcellularLocation>
        <location evidence="5">Cell outer membrane</location>
        <topology evidence="5">Multi-pass membrane protein</topology>
    </subcellularLocation>
</comment>
<dbReference type="CDD" id="cd01347">
    <property type="entry name" value="ligand_gated_channel"/>
    <property type="match status" value="1"/>
</dbReference>
<evidence type="ECO:0000256" key="7">
    <source>
        <dbReference type="SAM" id="SignalP"/>
    </source>
</evidence>
<keyword evidence="5 6" id="KW-0472">Membrane</keyword>
<feature type="domain" description="TonB-dependent receptor-like beta-barrel" evidence="8">
    <location>
        <begin position="256"/>
        <end position="698"/>
    </location>
</feature>
<dbReference type="PANTHER" id="PTHR32552:SF68">
    <property type="entry name" value="FERRICHROME OUTER MEMBRANE TRANSPORTER_PHAGE RECEPTOR"/>
    <property type="match status" value="1"/>
</dbReference>
<evidence type="ECO:0000256" key="3">
    <source>
        <dbReference type="ARBA" id="ARBA00023004"/>
    </source>
</evidence>
<reference evidence="10 11" key="1">
    <citation type="submission" date="2021-06" db="EMBL/GenBank/DDBJ databases">
        <title>Sphingomonas sp. XMGL2, whole genome shotgun sequencing project.</title>
        <authorList>
            <person name="Zhao G."/>
            <person name="Shen L."/>
        </authorList>
    </citation>
    <scope>NUCLEOTIDE SEQUENCE [LARGE SCALE GENOMIC DNA]</scope>
    <source>
        <strain evidence="10 11">XMGL2</strain>
    </source>
</reference>
<sequence length="731" mass="78891">MRTRLVSTAAAGLLAVAVGATPVIAEAPGEASITVTAPSTTPFDQAPSLDKAGATLFDNPRSIQVMPRELLDQQGATQLRDTLRNVSGLVQGGQFSFGFYDRFVSRGLNVTFLNDGLPDTTSDLGGYVHALTGVERVEVLKGPGSALFGTTAPGGTINLVHYRPDDTLSAGGSIQYGSFDTITASASLNAPLSDGLAARVDGQFQHSDGLRGARNKTGEVYGSLGFHPEGHDILARLEYHRIEVRPDSIGLPFTPPTGTGLPADVDRDNRYYTPFAYADQTIKRAFLSDAWSLSDALTLNLRGAYTDRDVDLARNAGGRLTASAGTFSLTGRQLRQQADRVHDLVLQAEPTWKFTAGSMPVTLLAGFEYRNISARTRRATADLPSIADIYNPVTPETSLSGLTFLCNSSHSCNDADVDGRFYGLYGTAQIDVTERLKLRLSGREDWFKTSAEGRSVIPTNPGSEHPCSPPQATTCPFVPGQPVIRKDDRFEWDVGAVYQLADAFALFGGYSSNSYPIFNTEEPQSIGQVPEKGTQIEAGLRVRQGNWLSLSSSLFRTTRRNVYTILLDPTTGLDVSQVFSYRVKGWETDLTLRPVPAWNIIANFTLQDPVLMDYPQNPGQIGNRVPSVPKRIGNIWTSYDLALPDETGTLQLAAGLRYRSAYFGDTGETRVLPGATMVDLSAAWLRGPWTLRAGVSNIGDKRNYSYAAGVGSGAIPGLGRTFFVSLGVKAF</sequence>
<keyword evidence="3" id="KW-0408">Iron</keyword>
<feature type="signal peptide" evidence="7">
    <location>
        <begin position="1"/>
        <end position="25"/>
    </location>
</feature>
<keyword evidence="5" id="KW-0998">Cell outer membrane</keyword>
<keyword evidence="11" id="KW-1185">Reference proteome</keyword>
<keyword evidence="10" id="KW-0675">Receptor</keyword>
<dbReference type="Pfam" id="PF00593">
    <property type="entry name" value="TonB_dep_Rec_b-barrel"/>
    <property type="match status" value="1"/>
</dbReference>
<keyword evidence="5" id="KW-1134">Transmembrane beta strand</keyword>
<dbReference type="InterPro" id="IPR012910">
    <property type="entry name" value="Plug_dom"/>
</dbReference>
<comment type="similarity">
    <text evidence="5 6">Belongs to the TonB-dependent receptor family.</text>
</comment>
<dbReference type="PANTHER" id="PTHR32552">
    <property type="entry name" value="FERRICHROME IRON RECEPTOR-RELATED"/>
    <property type="match status" value="1"/>
</dbReference>
<protein>
    <submittedName>
        <fullName evidence="10">TonB-dependent receptor</fullName>
    </submittedName>
</protein>
<proteinExistence type="inferred from homology"/>
<feature type="chain" id="PRO_5045837280" evidence="7">
    <location>
        <begin position="26"/>
        <end position="731"/>
    </location>
</feature>
<keyword evidence="5" id="KW-0813">Transport</keyword>
<keyword evidence="2 7" id="KW-0732">Signal</keyword>
<evidence type="ECO:0000256" key="6">
    <source>
        <dbReference type="RuleBase" id="RU003357"/>
    </source>
</evidence>
<evidence type="ECO:0000313" key="10">
    <source>
        <dbReference type="EMBL" id="MBU3078238.1"/>
    </source>
</evidence>
<comment type="caution">
    <text evidence="10">The sequence shown here is derived from an EMBL/GenBank/DDBJ whole genome shotgun (WGS) entry which is preliminary data.</text>
</comment>
<evidence type="ECO:0000256" key="5">
    <source>
        <dbReference type="PROSITE-ProRule" id="PRU01360"/>
    </source>
</evidence>
<name>A0ABS6BIV6_9SPHN</name>
<evidence type="ECO:0000259" key="8">
    <source>
        <dbReference type="Pfam" id="PF00593"/>
    </source>
</evidence>
<dbReference type="EMBL" id="JAHKRT010000005">
    <property type="protein sequence ID" value="MBU3078238.1"/>
    <property type="molecule type" value="Genomic_DNA"/>
</dbReference>
<dbReference type="InterPro" id="IPR039426">
    <property type="entry name" value="TonB-dep_rcpt-like"/>
</dbReference>
<evidence type="ECO:0000256" key="1">
    <source>
        <dbReference type="ARBA" id="ARBA00022496"/>
    </source>
</evidence>
<keyword evidence="5" id="KW-0812">Transmembrane</keyword>
<evidence type="ECO:0000313" key="11">
    <source>
        <dbReference type="Proteomes" id="UP000776276"/>
    </source>
</evidence>
<dbReference type="RefSeq" id="WP_216324164.1">
    <property type="nucleotide sequence ID" value="NZ_JAHKRT010000005.1"/>
</dbReference>
<evidence type="ECO:0000256" key="4">
    <source>
        <dbReference type="ARBA" id="ARBA00023065"/>
    </source>
</evidence>
<dbReference type="PROSITE" id="PS52016">
    <property type="entry name" value="TONB_DEPENDENT_REC_3"/>
    <property type="match status" value="1"/>
</dbReference>
<keyword evidence="4" id="KW-0406">Ion transport</keyword>
<accession>A0ABS6BIV6</accession>
<dbReference type="Proteomes" id="UP000776276">
    <property type="component" value="Unassembled WGS sequence"/>
</dbReference>
<feature type="domain" description="TonB-dependent receptor plug" evidence="9">
    <location>
        <begin position="57"/>
        <end position="156"/>
    </location>
</feature>
<evidence type="ECO:0000256" key="2">
    <source>
        <dbReference type="ARBA" id="ARBA00022729"/>
    </source>
</evidence>
<organism evidence="10 11">
    <name type="scientific">Sphingomonas quercus</name>
    <dbReference type="NCBI Taxonomy" id="2842451"/>
    <lineage>
        <taxon>Bacteria</taxon>
        <taxon>Pseudomonadati</taxon>
        <taxon>Pseudomonadota</taxon>
        <taxon>Alphaproteobacteria</taxon>
        <taxon>Sphingomonadales</taxon>
        <taxon>Sphingomonadaceae</taxon>
        <taxon>Sphingomonas</taxon>
    </lineage>
</organism>